<evidence type="ECO:0000313" key="2">
    <source>
        <dbReference type="Proteomes" id="UP000220629"/>
    </source>
</evidence>
<gene>
    <name evidence="1" type="ORF">CRM94_13125</name>
</gene>
<proteinExistence type="predicted"/>
<dbReference type="RefSeq" id="WP_017920698.1">
    <property type="nucleotide sequence ID" value="NZ_CADEPO010000003.1"/>
</dbReference>
<reference evidence="2" key="1">
    <citation type="submission" date="2017-09" db="EMBL/GenBank/DDBJ databases">
        <title>FDA dAtabase for Regulatory Grade micrObial Sequences (FDA-ARGOS): Supporting development and validation of Infectious Disease Dx tests.</title>
        <authorList>
            <person name="Minogue T."/>
            <person name="Wolcott M."/>
            <person name="Wasieloski L."/>
            <person name="Aguilar W."/>
            <person name="Moore D."/>
            <person name="Tallon L."/>
            <person name="Sadzewicz L."/>
            <person name="Ott S."/>
            <person name="Zhao X."/>
            <person name="Nagaraj S."/>
            <person name="Vavikolanu K."/>
            <person name="Aluvathingal J."/>
            <person name="Nadendla S."/>
            <person name="Sichtig H."/>
        </authorList>
    </citation>
    <scope>NUCLEOTIDE SEQUENCE [LARGE SCALE GENOMIC DNA]</scope>
    <source>
        <strain evidence="2">FDAARGOS_390</strain>
    </source>
</reference>
<dbReference type="AlphaFoldDB" id="A0A2A7SHU1"/>
<comment type="caution">
    <text evidence="1">The sequence shown here is derived from an EMBL/GenBank/DDBJ whole genome shotgun (WGS) entry which is preliminary data.</text>
</comment>
<dbReference type="Proteomes" id="UP000220629">
    <property type="component" value="Unassembled WGS sequence"/>
</dbReference>
<dbReference type="CDD" id="cd00657">
    <property type="entry name" value="Ferritin_like"/>
    <property type="match status" value="1"/>
</dbReference>
<name>A0A2A7SHU1_BURGA</name>
<dbReference type="Pfam" id="PF05974">
    <property type="entry name" value="DUF892"/>
    <property type="match status" value="1"/>
</dbReference>
<sequence>MTANESSTDKHLDNWLRDAHAMEQQAETMLSAMAKRLEHYPDLRQRIEQHIAQTREQSRLIGECLGRRGADTSTLKDLGAKSAAAMQGFFGMFSPDEVVKGGIAGYTFEHFEIASYRALIAAARSAGDAETAAVCERILPEEIAMAEWLEAHLPAVIEAYLARSRADVEAKR</sequence>
<organism evidence="1 2">
    <name type="scientific">Burkholderia gladioli</name>
    <name type="common">Pseudomonas marginata</name>
    <name type="synonym">Phytomonas marginata</name>
    <dbReference type="NCBI Taxonomy" id="28095"/>
    <lineage>
        <taxon>Bacteria</taxon>
        <taxon>Pseudomonadati</taxon>
        <taxon>Pseudomonadota</taxon>
        <taxon>Betaproteobacteria</taxon>
        <taxon>Burkholderiales</taxon>
        <taxon>Burkholderiaceae</taxon>
        <taxon>Burkholderia</taxon>
    </lineage>
</organism>
<dbReference type="SUPFAM" id="SSF47240">
    <property type="entry name" value="Ferritin-like"/>
    <property type="match status" value="1"/>
</dbReference>
<dbReference type="InterPro" id="IPR012347">
    <property type="entry name" value="Ferritin-like"/>
</dbReference>
<dbReference type="InterPro" id="IPR009078">
    <property type="entry name" value="Ferritin-like_SF"/>
</dbReference>
<dbReference type="EMBL" id="PDDY01000001">
    <property type="protein sequence ID" value="PEH43013.1"/>
    <property type="molecule type" value="Genomic_DNA"/>
</dbReference>
<accession>A0A2A7SHU1</accession>
<protein>
    <submittedName>
        <fullName evidence="1">Ferritin-like domain-containing protein</fullName>
    </submittedName>
</protein>
<dbReference type="Gene3D" id="1.20.1260.10">
    <property type="match status" value="1"/>
</dbReference>
<evidence type="ECO:0000313" key="1">
    <source>
        <dbReference type="EMBL" id="PEH43013.1"/>
    </source>
</evidence>
<dbReference type="InterPro" id="IPR010287">
    <property type="entry name" value="DUF892_YciF-like"/>
</dbReference>